<dbReference type="RefSeq" id="WP_044429338.1">
    <property type="nucleotide sequence ID" value="NZ_BJYZ01000013.1"/>
</dbReference>
<sequence>MTSWIDFWDRPNAVYVNQRNLDAHFECLTRDLEHFVPVGGRKVVLDFGCGEALGAERLAKGCSTLYLYDAAPAVRRRLRKRFAHNGRIIVLDDQELRQLDTGSIDLVLVVSVIQYLRKNELVSLLQSWHRLLRQSGELIVADVIEPGTPIILDAASQLRFAWSNGFLMPALAGMARMFFSDYRELRRKAGFAMYPAGEILELLREAGFDGAGLPRNPGPGRHRRAYRGRKLADAPA</sequence>
<dbReference type="EMBL" id="BJYZ01000013">
    <property type="protein sequence ID" value="GEO38744.1"/>
    <property type="molecule type" value="Genomic_DNA"/>
</dbReference>
<reference evidence="2 3" key="1">
    <citation type="submission" date="2019-07" db="EMBL/GenBank/DDBJ databases">
        <title>Whole genome shotgun sequence of Skermanella aerolata NBRC 106429.</title>
        <authorList>
            <person name="Hosoyama A."/>
            <person name="Uohara A."/>
            <person name="Ohji S."/>
            <person name="Ichikawa N."/>
        </authorList>
    </citation>
    <scope>NUCLEOTIDE SEQUENCE [LARGE SCALE GENOMIC DNA]</scope>
    <source>
        <strain evidence="2 3">NBRC 106429</strain>
    </source>
</reference>
<dbReference type="Gene3D" id="3.40.50.150">
    <property type="entry name" value="Vaccinia Virus protein VP39"/>
    <property type="match status" value="1"/>
</dbReference>
<comment type="caution">
    <text evidence="2">The sequence shown here is derived from an EMBL/GenBank/DDBJ whole genome shotgun (WGS) entry which is preliminary data.</text>
</comment>
<dbReference type="CDD" id="cd02440">
    <property type="entry name" value="AdoMet_MTases"/>
    <property type="match status" value="1"/>
</dbReference>
<accession>A0A512DQK1</accession>
<evidence type="ECO:0000313" key="3">
    <source>
        <dbReference type="Proteomes" id="UP000321523"/>
    </source>
</evidence>
<evidence type="ECO:0000313" key="2">
    <source>
        <dbReference type="EMBL" id="GEO38744.1"/>
    </source>
</evidence>
<name>A0A512DQK1_9PROT</name>
<dbReference type="Proteomes" id="UP000321523">
    <property type="component" value="Unassembled WGS sequence"/>
</dbReference>
<dbReference type="InterPro" id="IPR013216">
    <property type="entry name" value="Methyltransf_11"/>
</dbReference>
<proteinExistence type="predicted"/>
<dbReference type="SUPFAM" id="SSF53335">
    <property type="entry name" value="S-adenosyl-L-methionine-dependent methyltransferases"/>
    <property type="match status" value="1"/>
</dbReference>
<dbReference type="InterPro" id="IPR029063">
    <property type="entry name" value="SAM-dependent_MTases_sf"/>
</dbReference>
<dbReference type="AlphaFoldDB" id="A0A512DQK1"/>
<dbReference type="OrthoDB" id="7334795at2"/>
<dbReference type="GO" id="GO:0008757">
    <property type="term" value="F:S-adenosylmethionine-dependent methyltransferase activity"/>
    <property type="evidence" value="ECO:0007669"/>
    <property type="project" value="InterPro"/>
</dbReference>
<evidence type="ECO:0000259" key="1">
    <source>
        <dbReference type="Pfam" id="PF08241"/>
    </source>
</evidence>
<keyword evidence="3" id="KW-1185">Reference proteome</keyword>
<protein>
    <recommendedName>
        <fullName evidence="1">Methyltransferase type 11 domain-containing protein</fullName>
    </recommendedName>
</protein>
<organism evidence="2 3">
    <name type="scientific">Skermanella aerolata</name>
    <dbReference type="NCBI Taxonomy" id="393310"/>
    <lineage>
        <taxon>Bacteria</taxon>
        <taxon>Pseudomonadati</taxon>
        <taxon>Pseudomonadota</taxon>
        <taxon>Alphaproteobacteria</taxon>
        <taxon>Rhodospirillales</taxon>
        <taxon>Azospirillaceae</taxon>
        <taxon>Skermanella</taxon>
    </lineage>
</organism>
<feature type="domain" description="Methyltransferase type 11" evidence="1">
    <location>
        <begin position="45"/>
        <end position="140"/>
    </location>
</feature>
<gene>
    <name evidence="2" type="ORF">SAE02_28920</name>
</gene>
<dbReference type="Pfam" id="PF08241">
    <property type="entry name" value="Methyltransf_11"/>
    <property type="match status" value="1"/>
</dbReference>